<reference evidence="2 3" key="1">
    <citation type="submission" date="2016-05" db="EMBL/GenBank/DDBJ databases">
        <title>Genomic and physiological characterization of Planctopirus sp. isolated from fresh water lake.</title>
        <authorList>
            <person name="Subhash Y."/>
            <person name="Ramana C."/>
        </authorList>
    </citation>
    <scope>NUCLEOTIDE SEQUENCE [LARGE SCALE GENOMIC DNA]</scope>
    <source>
        <strain evidence="2 3">JC280</strain>
    </source>
</reference>
<protein>
    <submittedName>
        <fullName evidence="2">Uncharacterized protein</fullName>
    </submittedName>
</protein>
<feature type="transmembrane region" description="Helical" evidence="1">
    <location>
        <begin position="56"/>
        <end position="73"/>
    </location>
</feature>
<dbReference type="STRING" id="1841610.A6X21_00255"/>
<comment type="caution">
    <text evidence="2">The sequence shown here is derived from an EMBL/GenBank/DDBJ whole genome shotgun (WGS) entry which is preliminary data.</text>
</comment>
<name>A0A1C3EAY3_9PLAN</name>
<accession>A0A1C3EAY3</accession>
<keyword evidence="1" id="KW-0812">Transmembrane</keyword>
<evidence type="ECO:0000256" key="1">
    <source>
        <dbReference type="SAM" id="Phobius"/>
    </source>
</evidence>
<dbReference type="EMBL" id="LYDR01000110">
    <property type="protein sequence ID" value="ODA30354.1"/>
    <property type="molecule type" value="Genomic_DNA"/>
</dbReference>
<dbReference type="AlphaFoldDB" id="A0A1C3EAY3"/>
<gene>
    <name evidence="2" type="ORF">A6X21_00255</name>
</gene>
<sequence length="76" mass="8634">MVITEGYETTNPVGQEREYSTRGSEMFSRALQPGCELQPFHDLGEYLKVYAREKPGTAALVCLGVGFVLGWRLRHW</sequence>
<proteinExistence type="predicted"/>
<dbReference type="Proteomes" id="UP000094828">
    <property type="component" value="Unassembled WGS sequence"/>
</dbReference>
<keyword evidence="1" id="KW-0472">Membrane</keyword>
<evidence type="ECO:0000313" key="3">
    <source>
        <dbReference type="Proteomes" id="UP000094828"/>
    </source>
</evidence>
<keyword evidence="1" id="KW-1133">Transmembrane helix</keyword>
<keyword evidence="3" id="KW-1185">Reference proteome</keyword>
<evidence type="ECO:0000313" key="2">
    <source>
        <dbReference type="EMBL" id="ODA30354.1"/>
    </source>
</evidence>
<organism evidence="2 3">
    <name type="scientific">Planctopirus hydrillae</name>
    <dbReference type="NCBI Taxonomy" id="1841610"/>
    <lineage>
        <taxon>Bacteria</taxon>
        <taxon>Pseudomonadati</taxon>
        <taxon>Planctomycetota</taxon>
        <taxon>Planctomycetia</taxon>
        <taxon>Planctomycetales</taxon>
        <taxon>Planctomycetaceae</taxon>
        <taxon>Planctopirus</taxon>
    </lineage>
</organism>